<evidence type="ECO:0000313" key="6">
    <source>
        <dbReference type="Proteomes" id="UP000509750"/>
    </source>
</evidence>
<reference evidence="5 6" key="1">
    <citation type="submission" date="2020-07" db="EMBL/GenBank/DDBJ databases">
        <title>Gai3-2, isolated from salt lake.</title>
        <authorList>
            <person name="Cui H."/>
            <person name="Shi X."/>
        </authorList>
    </citation>
    <scope>NUCLEOTIDE SEQUENCE [LARGE SCALE GENOMIC DNA]</scope>
    <source>
        <strain evidence="5 6">Gai3-2</strain>
    </source>
</reference>
<keyword evidence="1" id="KW-0805">Transcription regulation</keyword>
<protein>
    <submittedName>
        <fullName evidence="5">Helix-turn-helix domain-containing protein</fullName>
    </submittedName>
</protein>
<evidence type="ECO:0000256" key="2">
    <source>
        <dbReference type="ARBA" id="ARBA00023163"/>
    </source>
</evidence>
<evidence type="ECO:0000313" key="5">
    <source>
        <dbReference type="EMBL" id="QLG28763.1"/>
    </source>
</evidence>
<dbReference type="EMBL" id="CP058529">
    <property type="protein sequence ID" value="QLG28763.1"/>
    <property type="molecule type" value="Genomic_DNA"/>
</dbReference>
<dbReference type="AlphaFoldDB" id="A0A7D5L2X2"/>
<name>A0A7D5L2X2_9EURY</name>
<dbReference type="InterPro" id="IPR007050">
    <property type="entry name" value="HTH_bacterioopsin"/>
</dbReference>
<keyword evidence="6" id="KW-1185">Reference proteome</keyword>
<sequence>MPTIVVAEIPHGEFALQHTFDQVPDLEAESERIVANGDDIVVPLVWLSGANEADLEEALEDDPSVQDFSQLTWYEDEGLYQLTWAQHVHLIVRIVTNERSTIMELHGTQSGWRVRVLFPDRDELSNVNAFCEEQDLTFDIERIRDLESDPSGRYGLTDEQYESLRTAWEAGYFDVPREIDLRELAEEMGISHQAFSERLRRGHSNLIEETIGIGPPGDE</sequence>
<dbReference type="Pfam" id="PF15915">
    <property type="entry name" value="BAT"/>
    <property type="match status" value="1"/>
</dbReference>
<dbReference type="OrthoDB" id="156233at2157"/>
<accession>A0A7D5L2X2</accession>
<dbReference type="KEGG" id="halg:HUG10_14985"/>
<dbReference type="Proteomes" id="UP000509750">
    <property type="component" value="Chromosome"/>
</dbReference>
<dbReference type="RefSeq" id="WP_179170337.1">
    <property type="nucleotide sequence ID" value="NZ_CP058529.1"/>
</dbReference>
<dbReference type="Pfam" id="PF04967">
    <property type="entry name" value="HTH_10"/>
    <property type="match status" value="1"/>
</dbReference>
<dbReference type="InterPro" id="IPR031803">
    <property type="entry name" value="BAT_GAF/HTH-assoc"/>
</dbReference>
<gene>
    <name evidence="5" type="ORF">HUG10_14985</name>
</gene>
<evidence type="ECO:0000259" key="4">
    <source>
        <dbReference type="Pfam" id="PF15915"/>
    </source>
</evidence>
<dbReference type="GeneID" id="56030164"/>
<evidence type="ECO:0000259" key="3">
    <source>
        <dbReference type="Pfam" id="PF04967"/>
    </source>
</evidence>
<keyword evidence="2" id="KW-0804">Transcription</keyword>
<dbReference type="PANTHER" id="PTHR34236:SF1">
    <property type="entry name" value="DIMETHYL SULFOXIDE REDUCTASE TRANSCRIPTIONAL ACTIVATOR"/>
    <property type="match status" value="1"/>
</dbReference>
<feature type="domain" description="Bacterioopsin transcriptional activator GAF and HTH associated" evidence="4">
    <location>
        <begin position="21"/>
        <end position="150"/>
    </location>
</feature>
<feature type="domain" description="HTH bat-type" evidence="3">
    <location>
        <begin position="156"/>
        <end position="208"/>
    </location>
</feature>
<evidence type="ECO:0000256" key="1">
    <source>
        <dbReference type="ARBA" id="ARBA00023015"/>
    </source>
</evidence>
<proteinExistence type="predicted"/>
<organism evidence="5 6">
    <name type="scientific">Halorarum halophilum</name>
    <dbReference type="NCBI Taxonomy" id="2743090"/>
    <lineage>
        <taxon>Archaea</taxon>
        <taxon>Methanobacteriati</taxon>
        <taxon>Methanobacteriota</taxon>
        <taxon>Stenosarchaea group</taxon>
        <taxon>Halobacteria</taxon>
        <taxon>Halobacteriales</taxon>
        <taxon>Haloferacaceae</taxon>
        <taxon>Halorarum</taxon>
    </lineage>
</organism>
<dbReference type="PANTHER" id="PTHR34236">
    <property type="entry name" value="DIMETHYL SULFOXIDE REDUCTASE TRANSCRIPTIONAL ACTIVATOR"/>
    <property type="match status" value="1"/>
</dbReference>